<reference evidence="1" key="1">
    <citation type="submission" date="2022-12" db="EMBL/GenBank/DDBJ databases">
        <authorList>
            <person name="Webb A."/>
        </authorList>
    </citation>
    <scope>NUCLEOTIDE SEQUENCE</scope>
    <source>
        <strain evidence="1">Pd1</strain>
    </source>
</reference>
<organism evidence="1 2">
    <name type="scientific">Peronospora destructor</name>
    <dbReference type="NCBI Taxonomy" id="86335"/>
    <lineage>
        <taxon>Eukaryota</taxon>
        <taxon>Sar</taxon>
        <taxon>Stramenopiles</taxon>
        <taxon>Oomycota</taxon>
        <taxon>Peronosporomycetes</taxon>
        <taxon>Peronosporales</taxon>
        <taxon>Peronosporaceae</taxon>
        <taxon>Peronospora</taxon>
    </lineage>
</organism>
<evidence type="ECO:0000313" key="1">
    <source>
        <dbReference type="EMBL" id="CAI5719007.1"/>
    </source>
</evidence>
<dbReference type="EMBL" id="CANTFM010000342">
    <property type="protein sequence ID" value="CAI5719007.1"/>
    <property type="molecule type" value="Genomic_DNA"/>
</dbReference>
<accession>A0AAV0TBT1</accession>
<sequence length="72" mass="8221">MDWKALRGSCESGNAVRNLDMKRHRRPLFPAFEADLVKFIRAHMEEEGDNGSALNDVEESQLKTMVVSVRCQ</sequence>
<name>A0AAV0TBT1_9STRA</name>
<protein>
    <submittedName>
        <fullName evidence="1">Uncharacterized protein</fullName>
    </submittedName>
</protein>
<evidence type="ECO:0000313" key="2">
    <source>
        <dbReference type="Proteomes" id="UP001162029"/>
    </source>
</evidence>
<gene>
    <name evidence="1" type="ORF">PDE001_LOCUS1968</name>
</gene>
<dbReference type="Proteomes" id="UP001162029">
    <property type="component" value="Unassembled WGS sequence"/>
</dbReference>
<keyword evidence="2" id="KW-1185">Reference proteome</keyword>
<proteinExistence type="predicted"/>
<dbReference type="AlphaFoldDB" id="A0AAV0TBT1"/>
<comment type="caution">
    <text evidence="1">The sequence shown here is derived from an EMBL/GenBank/DDBJ whole genome shotgun (WGS) entry which is preliminary data.</text>
</comment>